<gene>
    <name evidence="1" type="ORF">GC101_15905</name>
</gene>
<dbReference type="EMBL" id="WHOB01000043">
    <property type="protein sequence ID" value="NOU80355.1"/>
    <property type="molecule type" value="Genomic_DNA"/>
</dbReference>
<reference evidence="1 2" key="1">
    <citation type="submission" date="2019-10" db="EMBL/GenBank/DDBJ databases">
        <title>Description of Paenibacillus terricola sp. nov.</title>
        <authorList>
            <person name="Carlier A."/>
            <person name="Qi S."/>
        </authorList>
    </citation>
    <scope>NUCLEOTIDE SEQUENCE [LARGE SCALE GENOMIC DNA]</scope>
    <source>
        <strain evidence="1 2">LMG 31459</strain>
    </source>
</reference>
<evidence type="ECO:0000313" key="2">
    <source>
        <dbReference type="Proteomes" id="UP000596857"/>
    </source>
</evidence>
<evidence type="ECO:0008006" key="3">
    <source>
        <dbReference type="Google" id="ProtNLM"/>
    </source>
</evidence>
<dbReference type="Proteomes" id="UP000596857">
    <property type="component" value="Unassembled WGS sequence"/>
</dbReference>
<sequence length="339" mass="40118">MMKLILNKGILNQHLHFGNGTEKKTTRRISCRKKLEGEIEQTTDVKVKRLLTYLHKNLNTILIGNPSELYRIITALNKKKLFLFEGNDTQWLEFLSKCNEIFVKDYEEFVNREIGVNNLWCAYKYVEELNITICPYCNSQFVFYYNTEKGKTRPVLDHYFDKATYPFLAISIHNLIPCCKICNSDFKGTKTMYYNKFLNPFEECFGEEVFFEKKLYQQDNLDYHAAIIGESFKYDLKINTTKASRALREKVNNNNDLFHIEDIYNSYHKRFVNDLIIKTTIYNDLYLSNLSETFNKLFNNQVELRQHLIPNEKEANVVLLSKLTNDIVLRELNWNTASE</sequence>
<name>A0ABX1YH68_9BACL</name>
<dbReference type="Gene3D" id="1.10.30.50">
    <property type="match status" value="1"/>
</dbReference>
<dbReference type="RefSeq" id="WP_171718019.1">
    <property type="nucleotide sequence ID" value="NZ_WHOB01000043.1"/>
</dbReference>
<comment type="caution">
    <text evidence="1">The sequence shown here is derived from an EMBL/GenBank/DDBJ whole genome shotgun (WGS) entry which is preliminary data.</text>
</comment>
<protein>
    <recommendedName>
        <fullName evidence="3">HNH endonuclease</fullName>
    </recommendedName>
</protein>
<keyword evidence="2" id="KW-1185">Reference proteome</keyword>
<organism evidence="1 2">
    <name type="scientific">Paenibacillus phytohabitans</name>
    <dbReference type="NCBI Taxonomy" id="2654978"/>
    <lineage>
        <taxon>Bacteria</taxon>
        <taxon>Bacillati</taxon>
        <taxon>Bacillota</taxon>
        <taxon>Bacilli</taxon>
        <taxon>Bacillales</taxon>
        <taxon>Paenibacillaceae</taxon>
        <taxon>Paenibacillus</taxon>
    </lineage>
</organism>
<accession>A0ABX1YH68</accession>
<evidence type="ECO:0000313" key="1">
    <source>
        <dbReference type="EMBL" id="NOU80355.1"/>
    </source>
</evidence>
<proteinExistence type="predicted"/>